<dbReference type="Pfam" id="PF12698">
    <property type="entry name" value="ABC2_membrane_3"/>
    <property type="match status" value="2"/>
</dbReference>
<dbReference type="PANTHER" id="PTHR43077:SF10">
    <property type="entry name" value="TRANSPORT PERMEASE PROTEIN"/>
    <property type="match status" value="1"/>
</dbReference>
<dbReference type="InterPro" id="IPR051328">
    <property type="entry name" value="T7SS_ABC-Transporter"/>
</dbReference>
<feature type="domain" description="ABC-2 type transporter transmembrane" evidence="7">
    <location>
        <begin position="397"/>
        <end position="707"/>
    </location>
</feature>
<dbReference type="RefSeq" id="WP_156341725.1">
    <property type="nucleotide sequence ID" value="NZ_CACRSY010000004.1"/>
</dbReference>
<keyword evidence="3 6" id="KW-1133">Transmembrane helix</keyword>
<dbReference type="Gene3D" id="3.40.1710.10">
    <property type="entry name" value="abc type-2 transporter like domain"/>
    <property type="match status" value="1"/>
</dbReference>
<evidence type="ECO:0000256" key="3">
    <source>
        <dbReference type="ARBA" id="ARBA00022989"/>
    </source>
</evidence>
<keyword evidence="5" id="KW-0175">Coiled coil</keyword>
<feature type="transmembrane region" description="Helical" evidence="6">
    <location>
        <begin position="574"/>
        <end position="596"/>
    </location>
</feature>
<evidence type="ECO:0000259" key="7">
    <source>
        <dbReference type="Pfam" id="PF12698"/>
    </source>
</evidence>
<evidence type="ECO:0000256" key="5">
    <source>
        <dbReference type="SAM" id="Coils"/>
    </source>
</evidence>
<dbReference type="AlphaFoldDB" id="A0A6N2R2M6"/>
<evidence type="ECO:0000313" key="8">
    <source>
        <dbReference type="EMBL" id="VYS74265.1"/>
    </source>
</evidence>
<organism evidence="8">
    <name type="scientific">Blautia hansenii</name>
    <name type="common">Ruminococcus hansenii</name>
    <dbReference type="NCBI Taxonomy" id="1322"/>
    <lineage>
        <taxon>Bacteria</taxon>
        <taxon>Bacillati</taxon>
        <taxon>Bacillota</taxon>
        <taxon>Clostridia</taxon>
        <taxon>Lachnospirales</taxon>
        <taxon>Lachnospiraceae</taxon>
        <taxon>Blautia</taxon>
    </lineage>
</organism>
<accession>A0A6N2R2M6</accession>
<gene>
    <name evidence="8" type="ORF">BHLFYP23_01364</name>
</gene>
<feature type="domain" description="ABC-2 type transporter transmembrane" evidence="7">
    <location>
        <begin position="21"/>
        <end position="175"/>
    </location>
</feature>
<evidence type="ECO:0000256" key="2">
    <source>
        <dbReference type="ARBA" id="ARBA00022692"/>
    </source>
</evidence>
<feature type="transmembrane region" description="Helical" evidence="6">
    <location>
        <begin position="602"/>
        <end position="622"/>
    </location>
</feature>
<dbReference type="InterPro" id="IPR013525">
    <property type="entry name" value="ABC2_TM"/>
</dbReference>
<keyword evidence="2 6" id="KW-0812">Transmembrane</keyword>
<keyword evidence="4 6" id="KW-0472">Membrane</keyword>
<feature type="transmembrane region" description="Helical" evidence="6">
    <location>
        <begin position="634"/>
        <end position="653"/>
    </location>
</feature>
<comment type="subcellular location">
    <subcellularLocation>
        <location evidence="1">Membrane</location>
        <topology evidence="1">Multi-pass membrane protein</topology>
    </subcellularLocation>
</comment>
<evidence type="ECO:0000256" key="6">
    <source>
        <dbReference type="SAM" id="Phobius"/>
    </source>
</evidence>
<dbReference type="GO" id="GO:0140359">
    <property type="term" value="F:ABC-type transporter activity"/>
    <property type="evidence" value="ECO:0007669"/>
    <property type="project" value="InterPro"/>
</dbReference>
<dbReference type="NCBIfam" id="TIGR03061">
    <property type="entry name" value="pip_yhgE_Nterm"/>
    <property type="match status" value="1"/>
</dbReference>
<name>A0A6N2R2M6_BLAHA</name>
<dbReference type="InterPro" id="IPR017501">
    <property type="entry name" value="Phage_infect_YhgE_C"/>
</dbReference>
<dbReference type="PANTHER" id="PTHR43077">
    <property type="entry name" value="TRANSPORT PERMEASE YVFS-RELATED"/>
    <property type="match status" value="1"/>
</dbReference>
<feature type="coiled-coil region" evidence="5">
    <location>
        <begin position="350"/>
        <end position="405"/>
    </location>
</feature>
<dbReference type="GO" id="GO:0016020">
    <property type="term" value="C:membrane"/>
    <property type="evidence" value="ECO:0007669"/>
    <property type="project" value="UniProtKB-SubCell"/>
</dbReference>
<dbReference type="InterPro" id="IPR017500">
    <property type="entry name" value="Phage_infect_YhgE_N"/>
</dbReference>
<reference evidence="8" key="1">
    <citation type="submission" date="2019-11" db="EMBL/GenBank/DDBJ databases">
        <authorList>
            <person name="Feng L."/>
        </authorList>
    </citation>
    <scope>NUCLEOTIDE SEQUENCE</scope>
    <source>
        <strain evidence="8">BhanseniiLFYP23</strain>
    </source>
</reference>
<evidence type="ECO:0000256" key="4">
    <source>
        <dbReference type="ARBA" id="ARBA00023136"/>
    </source>
</evidence>
<dbReference type="EMBL" id="CACRSY010000004">
    <property type="protein sequence ID" value="VYS74265.1"/>
    <property type="molecule type" value="Genomic_DNA"/>
</dbReference>
<sequence>MRNIWEIFIGDLKKIKKNAIAWIVILGLSIVPSLYAWFNIAASWDPYSNTSSLKVAVANADAGYEGELLPLNINLGEQVVSGLRENNQLDWVFTNQKKAVEGVKSGKYYAAIVIPETFSNDMMSLFSDDVEHSDILYYLNEKENAIAPKVTDKGAGAVRKQIAELFTKTISQVGLQLMDSLSSMLSEEDSKEMIVKVHENIAEIADSLLAASGTIKAFSNMTDSMGNTLESTSSFLKQTGSNADTNLSLLTDTGKSVKSLKDALSGTTDSVNDVLAAGSDVYQAVSEQVDETFSSLSQDAAAAGQSLNGLAGQIQTIIDRYAAFRDSLQGIGDSLPEVFPHIKEQLGTVIGKLNASIAQQEAVRDKLNEAADKISQSVSDAGNYQSELKELAKQSAQQIQNVQADYEKNVKGNLDQLFQTLGNTNKDVSLILSKLEEGAQGIEDLSGSASSDLGKLKAALDTSASLLDEASNKMNDVLQRLSEASENGNLETLKDVLGNGPDTVSSFLASPVKMETKSIYPVENYGSAMAPFYSTLSIWVGGIILVAMMKVTLSEERKKWLNHVKNYQIYFGRYLLFLIMGLIQSGLICLGDLFFLEIQCEHPFLFLLSGWITSIVYVNIIYTLTVSFGDVGKAICVVLLVIQVAGSGGTFPIEMAPAFFRKVYEFLPFTHSMGAMREAIAGLYENAYVRELGTLGLFLIFSLFLGLVLRKPVIRLNEMFTEKLEETKLM</sequence>
<protein>
    <submittedName>
        <fullName evidence="8">Chromosome segregation protein</fullName>
    </submittedName>
</protein>
<feature type="transmembrane region" description="Helical" evidence="6">
    <location>
        <begin position="532"/>
        <end position="553"/>
    </location>
</feature>
<proteinExistence type="predicted"/>
<dbReference type="NCBIfam" id="TIGR03062">
    <property type="entry name" value="pip_yhgE_Cterm"/>
    <property type="match status" value="1"/>
</dbReference>
<feature type="transmembrane region" description="Helical" evidence="6">
    <location>
        <begin position="692"/>
        <end position="709"/>
    </location>
</feature>
<evidence type="ECO:0000256" key="1">
    <source>
        <dbReference type="ARBA" id="ARBA00004141"/>
    </source>
</evidence>
<feature type="transmembrane region" description="Helical" evidence="6">
    <location>
        <begin position="20"/>
        <end position="38"/>
    </location>
</feature>